<feature type="region of interest" description="Disordered" evidence="3">
    <location>
        <begin position="167"/>
        <end position="237"/>
    </location>
</feature>
<dbReference type="InterPro" id="IPR036390">
    <property type="entry name" value="WH_DNA-bd_sf"/>
</dbReference>
<proteinExistence type="predicted"/>
<dbReference type="InterPro" id="IPR006607">
    <property type="entry name" value="DM15"/>
</dbReference>
<dbReference type="GO" id="GO:0048255">
    <property type="term" value="P:mRNA stabilization"/>
    <property type="evidence" value="ECO:0007669"/>
    <property type="project" value="InterPro"/>
</dbReference>
<dbReference type="AlphaFoldDB" id="A0A5A7Q6V8"/>
<feature type="region of interest" description="Disordered" evidence="3">
    <location>
        <begin position="621"/>
        <end position="683"/>
    </location>
</feature>
<feature type="region of interest" description="Disordered" evidence="3">
    <location>
        <begin position="447"/>
        <end position="509"/>
    </location>
</feature>
<reference evidence="6" key="1">
    <citation type="journal article" date="2019" name="Curr. Biol.">
        <title>Genome Sequence of Striga asiatica Provides Insight into the Evolution of Plant Parasitism.</title>
        <authorList>
            <person name="Yoshida S."/>
            <person name="Kim S."/>
            <person name="Wafula E.K."/>
            <person name="Tanskanen J."/>
            <person name="Kim Y.M."/>
            <person name="Honaas L."/>
            <person name="Yang Z."/>
            <person name="Spallek T."/>
            <person name="Conn C.E."/>
            <person name="Ichihashi Y."/>
            <person name="Cheong K."/>
            <person name="Cui S."/>
            <person name="Der J.P."/>
            <person name="Gundlach H."/>
            <person name="Jiao Y."/>
            <person name="Hori C."/>
            <person name="Ishida J.K."/>
            <person name="Kasahara H."/>
            <person name="Kiba T."/>
            <person name="Kim M.S."/>
            <person name="Koo N."/>
            <person name="Laohavisit A."/>
            <person name="Lee Y.H."/>
            <person name="Lumba S."/>
            <person name="McCourt P."/>
            <person name="Mortimer J.C."/>
            <person name="Mutuku J.M."/>
            <person name="Nomura T."/>
            <person name="Sasaki-Sekimoto Y."/>
            <person name="Seto Y."/>
            <person name="Wang Y."/>
            <person name="Wakatake T."/>
            <person name="Sakakibara H."/>
            <person name="Demura T."/>
            <person name="Yamaguchi S."/>
            <person name="Yoneyama K."/>
            <person name="Manabe R.I."/>
            <person name="Nelson D.C."/>
            <person name="Schulman A.H."/>
            <person name="Timko M.P."/>
            <person name="dePamphilis C.W."/>
            <person name="Choi D."/>
            <person name="Shirasu K."/>
        </authorList>
    </citation>
    <scope>NUCLEOTIDE SEQUENCE [LARGE SCALE GENOMIC DNA]</scope>
    <source>
        <strain evidence="6">cv. UVA1</strain>
    </source>
</reference>
<dbReference type="InterPro" id="IPR045180">
    <property type="entry name" value="La_dom_prot"/>
</dbReference>
<keyword evidence="6" id="KW-1185">Reference proteome</keyword>
<dbReference type="OrthoDB" id="340227at2759"/>
<feature type="domain" description="HTH La-type RNA-binding" evidence="4">
    <location>
        <begin position="309"/>
        <end position="398"/>
    </location>
</feature>
<sequence>MAMVESDGCGDQFDRQNDVVADGTPKSPWKTPTAASPVVGADSESWPALSDAQQRAKNNGGVDSSSGKSPASAQAESESCGAAPPPAQPVATVEQQKFHGRGHMRSPRQPGLHPMHQNKTGLKHGPNGVAPFPMPLPYYPPMVAPVYPAMIPMAPIPAPGYAYQLPPRNNTQFAKSGDDAPSQTTVPQPSPHNESNSQDSNSAGRRPNAKEHGGQVSPWNNQRPFSNNNFHLQQNMGPRNVVRPPFFGPSGFVDGSNFPECSLLDKVVCCTGPPGAIYYFPAAPPGPVRVPYPPVLVPYPFSPGVHMPASPIIALRANIVKQIEYYFSDENLKNDPYLISLMDSEGWVPIATIAEFKRVKRMNADIPFILDALLASETVEVQGEKVRRRNEWSKWISTAGNGKSSSITVNAVKKDSFIENIEVSSEGTTKELSSTKNEFPIDPLLVDHDCGKESSTVNTEKNRDNSTSTELDSQTDNVNNNSELHCDPNLLTPSQGGDSVKSPVDKSREKTKMVVIRNLKVQSPDDLSNDFSNTFMLDEEIELEQRTVKNSHPSMDRVDDEDDEIRVDDQAVERLVIVTQNNRTDEVPGEKSKTMSSEVASAINDGLYSYEKELNLKRSHRRHYKPFNESRDDNSRSSANDPSLLNSRTQDHSIGGSSLEGPGLSISRRKHNKGSSKSHSIHKQRLFHGNFRVHGSGQNSVGVISESPPTDAVGFFFGSTPPDSHGLRPSKLSASPRSNLSGTSPPVGSAPKSFQPFQHPSHKLLEENGFKQQLYKKYHKRCLSERKKLGIGCSEEMNTLYRFWSFFLRNMFVPSMYNEFKKYALEDAAAGYNYGIECLFSYGLEKEFKEELYEDFEQLTIDFYKKGNLYGLEKYWAFHHYREVRDHKEPLKKHPELDTLLKEEYRSMDDFRRAKTKNAATNHNLRDANH</sequence>
<dbReference type="CDD" id="cd07323">
    <property type="entry name" value="LAM"/>
    <property type="match status" value="1"/>
</dbReference>
<dbReference type="EMBL" id="BKCP01005960">
    <property type="protein sequence ID" value="GER40698.1"/>
    <property type="molecule type" value="Genomic_DNA"/>
</dbReference>
<dbReference type="SUPFAM" id="SSF46785">
    <property type="entry name" value="Winged helix' DNA-binding domain"/>
    <property type="match status" value="1"/>
</dbReference>
<dbReference type="InterPro" id="IPR036388">
    <property type="entry name" value="WH-like_DNA-bd_sf"/>
</dbReference>
<dbReference type="PANTHER" id="PTHR22792:SF101">
    <property type="entry name" value="LA-RELATED PROTEIN 1A"/>
    <property type="match status" value="1"/>
</dbReference>
<dbReference type="Pfam" id="PF21071">
    <property type="entry name" value="LARP1_HEAT"/>
    <property type="match status" value="1"/>
</dbReference>
<evidence type="ECO:0000256" key="2">
    <source>
        <dbReference type="PROSITE-ProRule" id="PRU00332"/>
    </source>
</evidence>
<feature type="compositionally biased region" description="Polar residues" evidence="3">
    <location>
        <begin position="181"/>
        <end position="203"/>
    </location>
</feature>
<evidence type="ECO:0000256" key="1">
    <source>
        <dbReference type="ARBA" id="ARBA00022884"/>
    </source>
</evidence>
<dbReference type="PANTHER" id="PTHR22792">
    <property type="entry name" value="LUPUS LA PROTEIN-RELATED"/>
    <property type="match status" value="1"/>
</dbReference>
<dbReference type="SMART" id="SM00684">
    <property type="entry name" value="DM15"/>
    <property type="match status" value="3"/>
</dbReference>
<accession>A0A5A7Q6V8</accession>
<name>A0A5A7Q6V8_STRAF</name>
<dbReference type="Proteomes" id="UP000325081">
    <property type="component" value="Unassembled WGS sequence"/>
</dbReference>
<feature type="region of interest" description="Disordered" evidence="3">
    <location>
        <begin position="1"/>
        <end position="127"/>
    </location>
</feature>
<evidence type="ECO:0000313" key="6">
    <source>
        <dbReference type="Proteomes" id="UP000325081"/>
    </source>
</evidence>
<dbReference type="Pfam" id="PF05383">
    <property type="entry name" value="La"/>
    <property type="match status" value="1"/>
</dbReference>
<feature type="compositionally biased region" description="Polar residues" evidence="3">
    <location>
        <begin position="51"/>
        <end position="77"/>
    </location>
</feature>
<feature type="compositionally biased region" description="Basic and acidic residues" evidence="3">
    <location>
        <begin position="626"/>
        <end position="635"/>
    </location>
</feature>
<feature type="compositionally biased region" description="Basic residues" evidence="3">
    <location>
        <begin position="667"/>
        <end position="683"/>
    </location>
</feature>
<feature type="compositionally biased region" description="Polar residues" evidence="3">
    <location>
        <begin position="453"/>
        <end position="483"/>
    </location>
</feature>
<dbReference type="Gene3D" id="1.10.10.10">
    <property type="entry name" value="Winged helix-like DNA-binding domain superfamily/Winged helix DNA-binding domain"/>
    <property type="match status" value="1"/>
</dbReference>
<evidence type="ECO:0000313" key="5">
    <source>
        <dbReference type="EMBL" id="GER40698.1"/>
    </source>
</evidence>
<evidence type="ECO:0000259" key="4">
    <source>
        <dbReference type="PROSITE" id="PS50961"/>
    </source>
</evidence>
<evidence type="ECO:0000256" key="3">
    <source>
        <dbReference type="SAM" id="MobiDB-lite"/>
    </source>
</evidence>
<dbReference type="SMART" id="SM00715">
    <property type="entry name" value="LA"/>
    <property type="match status" value="1"/>
</dbReference>
<protein>
    <submittedName>
        <fullName evidence="5">La-related protein</fullName>
    </submittedName>
</protein>
<feature type="region of interest" description="Disordered" evidence="3">
    <location>
        <begin position="715"/>
        <end position="755"/>
    </location>
</feature>
<organism evidence="5 6">
    <name type="scientific">Striga asiatica</name>
    <name type="common">Asiatic witchweed</name>
    <name type="synonym">Buchnera asiatica</name>
    <dbReference type="NCBI Taxonomy" id="4170"/>
    <lineage>
        <taxon>Eukaryota</taxon>
        <taxon>Viridiplantae</taxon>
        <taxon>Streptophyta</taxon>
        <taxon>Embryophyta</taxon>
        <taxon>Tracheophyta</taxon>
        <taxon>Spermatophyta</taxon>
        <taxon>Magnoliopsida</taxon>
        <taxon>eudicotyledons</taxon>
        <taxon>Gunneridae</taxon>
        <taxon>Pentapetalae</taxon>
        <taxon>asterids</taxon>
        <taxon>lamiids</taxon>
        <taxon>Lamiales</taxon>
        <taxon>Orobanchaceae</taxon>
        <taxon>Buchnereae</taxon>
        <taxon>Striga</taxon>
    </lineage>
</organism>
<gene>
    <name evidence="5" type="ORF">STAS_17382</name>
</gene>
<comment type="caution">
    <text evidence="5">The sequence shown here is derived from an EMBL/GenBank/DDBJ whole genome shotgun (WGS) entry which is preliminary data.</text>
</comment>
<feature type="compositionally biased region" description="Polar residues" evidence="3">
    <location>
        <begin position="217"/>
        <end position="237"/>
    </location>
</feature>
<keyword evidence="1 2" id="KW-0694">RNA-binding</keyword>
<feature type="compositionally biased region" description="Polar residues" evidence="3">
    <location>
        <begin position="732"/>
        <end position="746"/>
    </location>
</feature>
<dbReference type="InterPro" id="IPR006630">
    <property type="entry name" value="La_HTH"/>
</dbReference>
<dbReference type="PROSITE" id="PS50961">
    <property type="entry name" value="HTH_LA"/>
    <property type="match status" value="1"/>
</dbReference>
<dbReference type="GO" id="GO:0000339">
    <property type="term" value="F:RNA cap binding"/>
    <property type="evidence" value="ECO:0007669"/>
    <property type="project" value="InterPro"/>
</dbReference>